<gene>
    <name evidence="2" type="ORF">NCTC1934_05029</name>
</gene>
<dbReference type="RefSeq" id="WP_029932004.1">
    <property type="nucleotide sequence ID" value="NZ_JADLPU010000001.1"/>
</dbReference>
<dbReference type="Gene3D" id="2.60.40.10">
    <property type="entry name" value="Immunoglobulins"/>
    <property type="match status" value="1"/>
</dbReference>
<accession>A0A379JGR3</accession>
<proteinExistence type="predicted"/>
<dbReference type="Proteomes" id="UP000255467">
    <property type="component" value="Unassembled WGS sequence"/>
</dbReference>
<dbReference type="AlphaFoldDB" id="A0A379JGR3"/>
<evidence type="ECO:0000313" key="2">
    <source>
        <dbReference type="EMBL" id="SUD47708.1"/>
    </source>
</evidence>
<protein>
    <recommendedName>
        <fullName evidence="4">Ig-like domain repeat protein</fullName>
    </recommendedName>
</protein>
<keyword evidence="1" id="KW-0732">Signal</keyword>
<organism evidence="2 3">
    <name type="scientific">Nocardia otitidiscaviarum</name>
    <dbReference type="NCBI Taxonomy" id="1823"/>
    <lineage>
        <taxon>Bacteria</taxon>
        <taxon>Bacillati</taxon>
        <taxon>Actinomycetota</taxon>
        <taxon>Actinomycetes</taxon>
        <taxon>Mycobacteriales</taxon>
        <taxon>Nocardiaceae</taxon>
        <taxon>Nocardia</taxon>
    </lineage>
</organism>
<evidence type="ECO:0000256" key="1">
    <source>
        <dbReference type="SAM" id="SignalP"/>
    </source>
</evidence>
<dbReference type="EMBL" id="UGRY01000003">
    <property type="protein sequence ID" value="SUD47708.1"/>
    <property type="molecule type" value="Genomic_DNA"/>
</dbReference>
<sequence>MSGFDTSRLMAGTACAAACLALPAVIAPHAQAAVSPTLSVTMGGSALGAARLAAVGCPQTATARVTMPDGSPVTGGFVDFFSRLPGVAGNTVGTAPVHDGTASIPWVPDIDGQHIVSGVYYGGPAHVRTTAGYTTITTVDTGGVCA</sequence>
<dbReference type="InterPro" id="IPR013783">
    <property type="entry name" value="Ig-like_fold"/>
</dbReference>
<name>A0A379JGR3_9NOCA</name>
<keyword evidence="3" id="KW-1185">Reference proteome</keyword>
<dbReference type="OrthoDB" id="4549707at2"/>
<evidence type="ECO:0008006" key="4">
    <source>
        <dbReference type="Google" id="ProtNLM"/>
    </source>
</evidence>
<feature type="chain" id="PRO_5016829679" description="Ig-like domain repeat protein" evidence="1">
    <location>
        <begin position="33"/>
        <end position="146"/>
    </location>
</feature>
<reference evidence="2 3" key="1">
    <citation type="submission" date="2018-06" db="EMBL/GenBank/DDBJ databases">
        <authorList>
            <consortium name="Pathogen Informatics"/>
            <person name="Doyle S."/>
        </authorList>
    </citation>
    <scope>NUCLEOTIDE SEQUENCE [LARGE SCALE GENOMIC DNA]</scope>
    <source>
        <strain evidence="2 3">NCTC1934</strain>
    </source>
</reference>
<evidence type="ECO:0000313" key="3">
    <source>
        <dbReference type="Proteomes" id="UP000255467"/>
    </source>
</evidence>
<dbReference type="GO" id="GO:0005975">
    <property type="term" value="P:carbohydrate metabolic process"/>
    <property type="evidence" value="ECO:0007669"/>
    <property type="project" value="UniProtKB-ARBA"/>
</dbReference>
<feature type="signal peptide" evidence="1">
    <location>
        <begin position="1"/>
        <end position="32"/>
    </location>
</feature>
<dbReference type="STRING" id="1406858.GCA_000710895_01994"/>